<reference evidence="11 12" key="1">
    <citation type="submission" date="2015-02" db="EMBL/GenBank/DDBJ databases">
        <title>Single cell genomics of a rare environmental alphaproteobacterium provides unique insights into Rickettsiaceae evolution.</title>
        <authorList>
            <person name="Martijn J."/>
            <person name="Schulz F."/>
            <person name="Zaremba-Niedzwiedzka K."/>
            <person name="Viklund J."/>
            <person name="Stepanauskas R."/>
            <person name="Andersson S.G.E."/>
            <person name="Horn M."/>
            <person name="Guy L."/>
            <person name="Ettema T.J.G."/>
        </authorList>
    </citation>
    <scope>NUCLEOTIDE SEQUENCE [LARGE SCALE GENOMIC DNA]</scope>
    <source>
        <strain evidence="11 12">SCGC AAA041-L04</strain>
    </source>
</reference>
<keyword evidence="12" id="KW-1185">Reference proteome</keyword>
<feature type="transmembrane region" description="Helical" evidence="9">
    <location>
        <begin position="201"/>
        <end position="220"/>
    </location>
</feature>
<keyword evidence="6 9" id="KW-0201">Cytochrome c-type biogenesis</keyword>
<dbReference type="GO" id="GO:0015232">
    <property type="term" value="F:heme transmembrane transporter activity"/>
    <property type="evidence" value="ECO:0007669"/>
    <property type="project" value="InterPro"/>
</dbReference>
<feature type="transmembrane region" description="Helical" evidence="9">
    <location>
        <begin position="92"/>
        <end position="111"/>
    </location>
</feature>
<dbReference type="GO" id="GO:0017004">
    <property type="term" value="P:cytochrome complex assembly"/>
    <property type="evidence" value="ECO:0007669"/>
    <property type="project" value="UniProtKB-KW"/>
</dbReference>
<evidence type="ECO:0000256" key="9">
    <source>
        <dbReference type="RuleBase" id="RU364092"/>
    </source>
</evidence>
<keyword evidence="9" id="KW-1003">Cell membrane</keyword>
<dbReference type="Pfam" id="PF01578">
    <property type="entry name" value="Cytochrom_C_asm"/>
    <property type="match status" value="1"/>
</dbReference>
<protein>
    <recommendedName>
        <fullName evidence="4 9">Heme exporter protein C</fullName>
    </recommendedName>
    <alternativeName>
        <fullName evidence="9">Cytochrome c-type biogenesis protein</fullName>
    </alternativeName>
</protein>
<feature type="transmembrane region" description="Helical" evidence="9">
    <location>
        <begin position="153"/>
        <end position="173"/>
    </location>
</feature>
<comment type="function">
    <text evidence="1 9">Required for the export of heme to the periplasm for the biogenesis of c-type cytochromes.</text>
</comment>
<evidence type="ECO:0000313" key="12">
    <source>
        <dbReference type="Proteomes" id="UP000033358"/>
    </source>
</evidence>
<dbReference type="InterPro" id="IPR003557">
    <property type="entry name" value="Cyt_c_biogenesis_CcmC"/>
</dbReference>
<dbReference type="PRINTS" id="PR01386">
    <property type="entry name" value="CCMCBIOGNSIS"/>
</dbReference>
<feature type="transmembrane region" description="Helical" evidence="9">
    <location>
        <begin position="12"/>
        <end position="37"/>
    </location>
</feature>
<feature type="domain" description="Cytochrome c assembly protein" evidence="10">
    <location>
        <begin position="20"/>
        <end position="180"/>
    </location>
</feature>
<dbReference type="InterPro" id="IPR045062">
    <property type="entry name" value="Cyt_c_biogenesis_CcsA/CcmC"/>
</dbReference>
<comment type="caution">
    <text evidence="11">The sequence shown here is derived from an EMBL/GenBank/DDBJ whole genome shotgun (WGS) entry which is preliminary data.</text>
</comment>
<gene>
    <name evidence="9 11" type="primary">ccmC</name>
    <name evidence="11" type="ORF">SZ25_00210</name>
</gene>
<organism evidence="11 12">
    <name type="scientific">Candidatus Arcanibacter lacustris</name>
    <dbReference type="NCBI Taxonomy" id="1607817"/>
    <lineage>
        <taxon>Bacteria</taxon>
        <taxon>Pseudomonadati</taxon>
        <taxon>Pseudomonadota</taxon>
        <taxon>Alphaproteobacteria</taxon>
        <taxon>Rickettsiales</taxon>
        <taxon>Candidatus Arcanibacter</taxon>
    </lineage>
</organism>
<feature type="transmembrane region" description="Helical" evidence="9">
    <location>
        <begin position="57"/>
        <end position="80"/>
    </location>
</feature>
<accession>A0A0F5MPY5</accession>
<dbReference type="PATRIC" id="fig|1607817.3.peg.211"/>
<evidence type="ECO:0000256" key="3">
    <source>
        <dbReference type="ARBA" id="ARBA00005840"/>
    </source>
</evidence>
<keyword evidence="7 9" id="KW-1133">Transmembrane helix</keyword>
<dbReference type="Proteomes" id="UP000033358">
    <property type="component" value="Unassembled WGS sequence"/>
</dbReference>
<evidence type="ECO:0000256" key="6">
    <source>
        <dbReference type="ARBA" id="ARBA00022748"/>
    </source>
</evidence>
<sequence length="238" mass="27294">MHKYFTPYYFAKIADGLIVFFAIMSLSLFAVGLYWALVVSPADYQQGEAVRIMYIHVPAAWMSLFIYSFMASSSVSYLIWRSNFADIIARKSALIGCNFTFITLVTGSMWGKPIWGAWWVWDARLTSLLILFFFYLGYIAIDLSSKNREKTAISLAILAIIGFVNVPIVKFSVDFWNSLHQPASIIRSGGSAIDPSMLKPLLVMALACLFYFFWILFIRVKSEIINHKIQRLQSKYFY</sequence>
<keyword evidence="9" id="KW-0813">Transport</keyword>
<comment type="similarity">
    <text evidence="3 9">Belongs to the CcmC/CycZ/HelC family.</text>
</comment>
<dbReference type="AlphaFoldDB" id="A0A0F5MPY5"/>
<dbReference type="GO" id="GO:0005886">
    <property type="term" value="C:plasma membrane"/>
    <property type="evidence" value="ECO:0007669"/>
    <property type="project" value="UniProtKB-SubCell"/>
</dbReference>
<name>A0A0F5MPY5_9RICK</name>
<evidence type="ECO:0000256" key="5">
    <source>
        <dbReference type="ARBA" id="ARBA00022692"/>
    </source>
</evidence>
<dbReference type="PANTHER" id="PTHR30071:SF1">
    <property type="entry name" value="CYTOCHROME B_B6 PROTEIN-RELATED"/>
    <property type="match status" value="1"/>
</dbReference>
<evidence type="ECO:0000259" key="10">
    <source>
        <dbReference type="Pfam" id="PF01578"/>
    </source>
</evidence>
<feature type="transmembrane region" description="Helical" evidence="9">
    <location>
        <begin position="123"/>
        <end position="141"/>
    </location>
</feature>
<evidence type="ECO:0000313" key="11">
    <source>
        <dbReference type="EMBL" id="KKB96716.1"/>
    </source>
</evidence>
<evidence type="ECO:0000256" key="1">
    <source>
        <dbReference type="ARBA" id="ARBA00002442"/>
    </source>
</evidence>
<evidence type="ECO:0000256" key="8">
    <source>
        <dbReference type="ARBA" id="ARBA00023136"/>
    </source>
</evidence>
<dbReference type="GO" id="GO:0020037">
    <property type="term" value="F:heme binding"/>
    <property type="evidence" value="ECO:0007669"/>
    <property type="project" value="InterPro"/>
</dbReference>
<dbReference type="EMBL" id="JYHA01000029">
    <property type="protein sequence ID" value="KKB96716.1"/>
    <property type="molecule type" value="Genomic_DNA"/>
</dbReference>
<evidence type="ECO:0000256" key="2">
    <source>
        <dbReference type="ARBA" id="ARBA00004141"/>
    </source>
</evidence>
<dbReference type="PANTHER" id="PTHR30071">
    <property type="entry name" value="HEME EXPORTER PROTEIN C"/>
    <property type="match status" value="1"/>
</dbReference>
<keyword evidence="9" id="KW-0997">Cell inner membrane</keyword>
<dbReference type="NCBIfam" id="TIGR01191">
    <property type="entry name" value="ccmC"/>
    <property type="match status" value="1"/>
</dbReference>
<evidence type="ECO:0000256" key="7">
    <source>
        <dbReference type="ARBA" id="ARBA00022989"/>
    </source>
</evidence>
<comment type="subcellular location">
    <subcellularLocation>
        <location evidence="9">Cell inner membrane</location>
    </subcellularLocation>
    <subcellularLocation>
        <location evidence="2">Membrane</location>
        <topology evidence="2">Multi-pass membrane protein</topology>
    </subcellularLocation>
</comment>
<dbReference type="InterPro" id="IPR002541">
    <property type="entry name" value="Cyt_c_assembly"/>
</dbReference>
<evidence type="ECO:0000256" key="4">
    <source>
        <dbReference type="ARBA" id="ARBA00016463"/>
    </source>
</evidence>
<keyword evidence="5 9" id="KW-0812">Transmembrane</keyword>
<keyword evidence="8 9" id="KW-0472">Membrane</keyword>
<proteinExistence type="inferred from homology"/>